<proteinExistence type="predicted"/>
<gene>
    <name evidence="1" type="ORF">TSAR_004559</name>
</gene>
<dbReference type="AlphaFoldDB" id="A0A232EL99"/>
<protein>
    <submittedName>
        <fullName evidence="1">Uncharacterized protein</fullName>
    </submittedName>
</protein>
<reference evidence="1 2" key="1">
    <citation type="journal article" date="2017" name="Curr. Biol.">
        <title>The Evolution of Venom by Co-option of Single-Copy Genes.</title>
        <authorList>
            <person name="Martinson E.O."/>
            <person name="Mrinalini"/>
            <person name="Kelkar Y.D."/>
            <person name="Chang C.H."/>
            <person name="Werren J.H."/>
        </authorList>
    </citation>
    <scope>NUCLEOTIDE SEQUENCE [LARGE SCALE GENOMIC DNA]</scope>
    <source>
        <strain evidence="1 2">Alberta</strain>
        <tissue evidence="1">Whole body</tissue>
    </source>
</reference>
<keyword evidence="2" id="KW-1185">Reference proteome</keyword>
<comment type="caution">
    <text evidence="1">The sequence shown here is derived from an EMBL/GenBank/DDBJ whole genome shotgun (WGS) entry which is preliminary data.</text>
</comment>
<evidence type="ECO:0000313" key="2">
    <source>
        <dbReference type="Proteomes" id="UP000215335"/>
    </source>
</evidence>
<dbReference type="Proteomes" id="UP000215335">
    <property type="component" value="Unassembled WGS sequence"/>
</dbReference>
<accession>A0A232EL99</accession>
<dbReference type="EMBL" id="NNAY01003599">
    <property type="protein sequence ID" value="OXU19125.1"/>
    <property type="molecule type" value="Genomic_DNA"/>
</dbReference>
<evidence type="ECO:0000313" key="1">
    <source>
        <dbReference type="EMBL" id="OXU19125.1"/>
    </source>
</evidence>
<name>A0A232EL99_9HYME</name>
<sequence length="98" mass="10632">MCVCVYASSRQSASVNSIARAPVNSFGGRVCSAFHQLRSAAKHASLYITKSFDVTRACGLNPKSTTGNSRESRGKKNAFRLSKYGILTRAHAEIIHVE</sequence>
<organism evidence="1 2">
    <name type="scientific">Trichomalopsis sarcophagae</name>
    <dbReference type="NCBI Taxonomy" id="543379"/>
    <lineage>
        <taxon>Eukaryota</taxon>
        <taxon>Metazoa</taxon>
        <taxon>Ecdysozoa</taxon>
        <taxon>Arthropoda</taxon>
        <taxon>Hexapoda</taxon>
        <taxon>Insecta</taxon>
        <taxon>Pterygota</taxon>
        <taxon>Neoptera</taxon>
        <taxon>Endopterygota</taxon>
        <taxon>Hymenoptera</taxon>
        <taxon>Apocrita</taxon>
        <taxon>Proctotrupomorpha</taxon>
        <taxon>Chalcidoidea</taxon>
        <taxon>Pteromalidae</taxon>
        <taxon>Pteromalinae</taxon>
        <taxon>Trichomalopsis</taxon>
    </lineage>
</organism>